<dbReference type="EMBL" id="CADCWF010000192">
    <property type="protein sequence ID" value="CAA9564734.1"/>
    <property type="molecule type" value="Genomic_DNA"/>
</dbReference>
<dbReference type="AlphaFoldDB" id="A0A6J4V071"/>
<sequence length="73" mass="7674">GFESDLRPDMAAFTVPTLVLHGIDDLTAPLALCGRATAAAIAGSRLEVYATGHGLFVSEKERLTRDLLAFATA</sequence>
<dbReference type="SUPFAM" id="SSF53474">
    <property type="entry name" value="alpha/beta-Hydrolases"/>
    <property type="match status" value="1"/>
</dbReference>
<feature type="non-terminal residue" evidence="1">
    <location>
        <position position="1"/>
    </location>
</feature>
<evidence type="ECO:0000313" key="1">
    <source>
        <dbReference type="EMBL" id="CAA9564734.1"/>
    </source>
</evidence>
<name>A0A6J4V071_9BACT</name>
<evidence type="ECO:0008006" key="2">
    <source>
        <dbReference type="Google" id="ProtNLM"/>
    </source>
</evidence>
<organism evidence="1">
    <name type="scientific">uncultured Thermomicrobiales bacterium</name>
    <dbReference type="NCBI Taxonomy" id="1645740"/>
    <lineage>
        <taxon>Bacteria</taxon>
        <taxon>Pseudomonadati</taxon>
        <taxon>Thermomicrobiota</taxon>
        <taxon>Thermomicrobia</taxon>
        <taxon>Thermomicrobiales</taxon>
        <taxon>environmental samples</taxon>
    </lineage>
</organism>
<dbReference type="InterPro" id="IPR029058">
    <property type="entry name" value="AB_hydrolase_fold"/>
</dbReference>
<accession>A0A6J4V071</accession>
<reference evidence="1" key="1">
    <citation type="submission" date="2020-02" db="EMBL/GenBank/DDBJ databases">
        <authorList>
            <person name="Meier V. D."/>
        </authorList>
    </citation>
    <scope>NUCLEOTIDE SEQUENCE</scope>
    <source>
        <strain evidence="1">AVDCRST_MAG59</strain>
    </source>
</reference>
<gene>
    <name evidence="1" type="ORF">AVDCRST_MAG59-2903</name>
</gene>
<protein>
    <recommendedName>
        <fullName evidence="2">Alpha/beta hydrolase</fullName>
    </recommendedName>
</protein>
<dbReference type="Gene3D" id="3.40.50.1820">
    <property type="entry name" value="alpha/beta hydrolase"/>
    <property type="match status" value="1"/>
</dbReference>
<proteinExistence type="predicted"/>